<sequence length="97" mass="10943">MLECDSGTRAKALLSYIIEHTQDYSVGPLDYCGIVHLMKGRGADIIMYCQEDPCIPEFYHRCCTLTEATAKLKFRGEEKKGLSAKAVTMVHKKLAWN</sequence>
<name>A0AAD7N4M2_9AGAR</name>
<dbReference type="EMBL" id="JARKIB010000082">
    <property type="protein sequence ID" value="KAJ7745653.1"/>
    <property type="molecule type" value="Genomic_DNA"/>
</dbReference>
<dbReference type="Proteomes" id="UP001215598">
    <property type="component" value="Unassembled WGS sequence"/>
</dbReference>
<dbReference type="AlphaFoldDB" id="A0AAD7N4M2"/>
<comment type="caution">
    <text evidence="1">The sequence shown here is derived from an EMBL/GenBank/DDBJ whole genome shotgun (WGS) entry which is preliminary data.</text>
</comment>
<organism evidence="1 2">
    <name type="scientific">Mycena metata</name>
    <dbReference type="NCBI Taxonomy" id="1033252"/>
    <lineage>
        <taxon>Eukaryota</taxon>
        <taxon>Fungi</taxon>
        <taxon>Dikarya</taxon>
        <taxon>Basidiomycota</taxon>
        <taxon>Agaricomycotina</taxon>
        <taxon>Agaricomycetes</taxon>
        <taxon>Agaricomycetidae</taxon>
        <taxon>Agaricales</taxon>
        <taxon>Marasmiineae</taxon>
        <taxon>Mycenaceae</taxon>
        <taxon>Mycena</taxon>
    </lineage>
</organism>
<evidence type="ECO:0000313" key="2">
    <source>
        <dbReference type="Proteomes" id="UP001215598"/>
    </source>
</evidence>
<proteinExistence type="predicted"/>
<evidence type="ECO:0000313" key="1">
    <source>
        <dbReference type="EMBL" id="KAJ7745653.1"/>
    </source>
</evidence>
<keyword evidence="2" id="KW-1185">Reference proteome</keyword>
<reference evidence="1" key="1">
    <citation type="submission" date="2023-03" db="EMBL/GenBank/DDBJ databases">
        <title>Massive genome expansion in bonnet fungi (Mycena s.s.) driven by repeated elements and novel gene families across ecological guilds.</title>
        <authorList>
            <consortium name="Lawrence Berkeley National Laboratory"/>
            <person name="Harder C.B."/>
            <person name="Miyauchi S."/>
            <person name="Viragh M."/>
            <person name="Kuo A."/>
            <person name="Thoen E."/>
            <person name="Andreopoulos B."/>
            <person name="Lu D."/>
            <person name="Skrede I."/>
            <person name="Drula E."/>
            <person name="Henrissat B."/>
            <person name="Morin E."/>
            <person name="Kohler A."/>
            <person name="Barry K."/>
            <person name="LaButti K."/>
            <person name="Morin E."/>
            <person name="Salamov A."/>
            <person name="Lipzen A."/>
            <person name="Mereny Z."/>
            <person name="Hegedus B."/>
            <person name="Baldrian P."/>
            <person name="Stursova M."/>
            <person name="Weitz H."/>
            <person name="Taylor A."/>
            <person name="Grigoriev I.V."/>
            <person name="Nagy L.G."/>
            <person name="Martin F."/>
            <person name="Kauserud H."/>
        </authorList>
    </citation>
    <scope>NUCLEOTIDE SEQUENCE</scope>
    <source>
        <strain evidence="1">CBHHK182m</strain>
    </source>
</reference>
<accession>A0AAD7N4M2</accession>
<gene>
    <name evidence="1" type="ORF">B0H16DRAFT_1557730</name>
</gene>
<protein>
    <submittedName>
        <fullName evidence="1">Uncharacterized protein</fullName>
    </submittedName>
</protein>